<keyword evidence="5" id="KW-1185">Reference proteome</keyword>
<dbReference type="Gene3D" id="3.10.100.10">
    <property type="entry name" value="Mannose-Binding Protein A, subunit A"/>
    <property type="match status" value="1"/>
</dbReference>
<dbReference type="InterPro" id="IPR018378">
    <property type="entry name" value="C-type_lectin_CS"/>
</dbReference>
<dbReference type="Proteomes" id="UP001634394">
    <property type="component" value="Unassembled WGS sequence"/>
</dbReference>
<feature type="chain" id="PRO_5044784189" description="C-type lectin domain-containing protein" evidence="2">
    <location>
        <begin position="25"/>
        <end position="175"/>
    </location>
</feature>
<keyword evidence="2" id="KW-0732">Signal</keyword>
<dbReference type="SMART" id="SM00034">
    <property type="entry name" value="CLECT"/>
    <property type="match status" value="1"/>
</dbReference>
<feature type="domain" description="C-type lectin" evidence="3">
    <location>
        <begin position="34"/>
        <end position="157"/>
    </location>
</feature>
<dbReference type="EMBL" id="JBJQND010000001">
    <property type="protein sequence ID" value="KAL3888745.1"/>
    <property type="molecule type" value="Genomic_DNA"/>
</dbReference>
<reference evidence="4 5" key="1">
    <citation type="submission" date="2024-11" db="EMBL/GenBank/DDBJ databases">
        <title>Chromosome-level genome assembly of the freshwater bivalve Anodonta woodiana.</title>
        <authorList>
            <person name="Chen X."/>
        </authorList>
    </citation>
    <scope>NUCLEOTIDE SEQUENCE [LARGE SCALE GENOMIC DNA]</scope>
    <source>
        <strain evidence="4">MN2024</strain>
        <tissue evidence="4">Gills</tissue>
    </source>
</reference>
<gene>
    <name evidence="4" type="ORF">ACJMK2_001105</name>
</gene>
<feature type="signal peptide" evidence="2">
    <location>
        <begin position="1"/>
        <end position="24"/>
    </location>
</feature>
<comment type="caution">
    <text evidence="4">The sequence shown here is derived from an EMBL/GenBank/DDBJ whole genome shotgun (WGS) entry which is preliminary data.</text>
</comment>
<evidence type="ECO:0000313" key="4">
    <source>
        <dbReference type="EMBL" id="KAL3888745.1"/>
    </source>
</evidence>
<organism evidence="4 5">
    <name type="scientific">Sinanodonta woodiana</name>
    <name type="common">Chinese pond mussel</name>
    <name type="synonym">Anodonta woodiana</name>
    <dbReference type="NCBI Taxonomy" id="1069815"/>
    <lineage>
        <taxon>Eukaryota</taxon>
        <taxon>Metazoa</taxon>
        <taxon>Spiralia</taxon>
        <taxon>Lophotrochozoa</taxon>
        <taxon>Mollusca</taxon>
        <taxon>Bivalvia</taxon>
        <taxon>Autobranchia</taxon>
        <taxon>Heteroconchia</taxon>
        <taxon>Palaeoheterodonta</taxon>
        <taxon>Unionida</taxon>
        <taxon>Unionoidea</taxon>
        <taxon>Unionidae</taxon>
        <taxon>Unioninae</taxon>
        <taxon>Sinanodonta</taxon>
    </lineage>
</organism>
<sequence length="175" mass="19763">MGNFNLFLLFPIFIAVNLSAGVAALSCPTAFELHGHRCYKALDLHASWPEAKGYCKILGGKLVAISSAYEQDIISRIMSRMHGIITNGGYWIDGSDMLSEREWRWMGDHGASVPFRYSFWAPGQPDTTKERCAEIVYAWNYKWNNVHCYYSRSVICEARATATEGEIVNDILQDP</sequence>
<dbReference type="InterPro" id="IPR016187">
    <property type="entry name" value="CTDL_fold"/>
</dbReference>
<dbReference type="PROSITE" id="PS50041">
    <property type="entry name" value="C_TYPE_LECTIN_2"/>
    <property type="match status" value="1"/>
</dbReference>
<dbReference type="PANTHER" id="PTHR22803">
    <property type="entry name" value="MANNOSE, PHOSPHOLIPASE, LECTIN RECEPTOR RELATED"/>
    <property type="match status" value="1"/>
</dbReference>
<dbReference type="SUPFAM" id="SSF56436">
    <property type="entry name" value="C-type lectin-like"/>
    <property type="match status" value="1"/>
</dbReference>
<dbReference type="InterPro" id="IPR050111">
    <property type="entry name" value="C-type_lectin/snaclec_domain"/>
</dbReference>
<name>A0ABD3XUM3_SINWO</name>
<evidence type="ECO:0000313" key="5">
    <source>
        <dbReference type="Proteomes" id="UP001634394"/>
    </source>
</evidence>
<dbReference type="InterPro" id="IPR001304">
    <property type="entry name" value="C-type_lectin-like"/>
</dbReference>
<dbReference type="AlphaFoldDB" id="A0ABD3XUM3"/>
<dbReference type="CDD" id="cd00037">
    <property type="entry name" value="CLECT"/>
    <property type="match status" value="1"/>
</dbReference>
<evidence type="ECO:0000259" key="3">
    <source>
        <dbReference type="PROSITE" id="PS50041"/>
    </source>
</evidence>
<proteinExistence type="predicted"/>
<dbReference type="InterPro" id="IPR016186">
    <property type="entry name" value="C-type_lectin-like/link_sf"/>
</dbReference>
<dbReference type="Pfam" id="PF00059">
    <property type="entry name" value="Lectin_C"/>
    <property type="match status" value="1"/>
</dbReference>
<evidence type="ECO:0000256" key="1">
    <source>
        <dbReference type="ARBA" id="ARBA00023157"/>
    </source>
</evidence>
<dbReference type="PROSITE" id="PS00615">
    <property type="entry name" value="C_TYPE_LECTIN_1"/>
    <property type="match status" value="1"/>
</dbReference>
<protein>
    <recommendedName>
        <fullName evidence="3">C-type lectin domain-containing protein</fullName>
    </recommendedName>
</protein>
<evidence type="ECO:0000256" key="2">
    <source>
        <dbReference type="SAM" id="SignalP"/>
    </source>
</evidence>
<keyword evidence="1" id="KW-1015">Disulfide bond</keyword>
<accession>A0ABD3XUM3</accession>